<evidence type="ECO:0000256" key="4">
    <source>
        <dbReference type="ARBA" id="ARBA00022723"/>
    </source>
</evidence>
<keyword evidence="10" id="KW-1185">Reference proteome</keyword>
<dbReference type="PRINTS" id="PR00463">
    <property type="entry name" value="EP450I"/>
</dbReference>
<keyword evidence="7" id="KW-0503">Monooxygenase</keyword>
<dbReference type="GO" id="GO:0016705">
    <property type="term" value="F:oxidoreductase activity, acting on paired donors, with incorporation or reduction of molecular oxygen"/>
    <property type="evidence" value="ECO:0007669"/>
    <property type="project" value="InterPro"/>
</dbReference>
<protein>
    <submittedName>
        <fullName evidence="9">Cytochrome P450</fullName>
    </submittedName>
</protein>
<dbReference type="PANTHER" id="PTHR24305:SF107">
    <property type="entry name" value="P450, PUTATIVE (EUROFUNG)-RELATED"/>
    <property type="match status" value="1"/>
</dbReference>
<accession>S3DQW1</accession>
<keyword evidence="4 8" id="KW-0479">Metal-binding</keyword>
<organism evidence="9 10">
    <name type="scientific">Glarea lozoyensis (strain ATCC 20868 / MF5171)</name>
    <dbReference type="NCBI Taxonomy" id="1116229"/>
    <lineage>
        <taxon>Eukaryota</taxon>
        <taxon>Fungi</taxon>
        <taxon>Dikarya</taxon>
        <taxon>Ascomycota</taxon>
        <taxon>Pezizomycotina</taxon>
        <taxon>Leotiomycetes</taxon>
        <taxon>Helotiales</taxon>
        <taxon>Helotiaceae</taxon>
        <taxon>Glarea</taxon>
    </lineage>
</organism>
<gene>
    <name evidence="9" type="ORF">GLAREA_00001</name>
</gene>
<dbReference type="RefSeq" id="XP_008082952.1">
    <property type="nucleotide sequence ID" value="XM_008084761.1"/>
</dbReference>
<evidence type="ECO:0000256" key="2">
    <source>
        <dbReference type="ARBA" id="ARBA00005179"/>
    </source>
</evidence>
<comment type="pathway">
    <text evidence="2">Secondary metabolite biosynthesis.</text>
</comment>
<dbReference type="SUPFAM" id="SSF48264">
    <property type="entry name" value="Cytochrome P450"/>
    <property type="match status" value="1"/>
</dbReference>
<dbReference type="InterPro" id="IPR001128">
    <property type="entry name" value="Cyt_P450"/>
</dbReference>
<evidence type="ECO:0000313" key="9">
    <source>
        <dbReference type="EMBL" id="EPE28843.1"/>
    </source>
</evidence>
<dbReference type="STRING" id="1116229.S3DQW1"/>
<dbReference type="GO" id="GO:0005506">
    <property type="term" value="F:iron ion binding"/>
    <property type="evidence" value="ECO:0007669"/>
    <property type="project" value="InterPro"/>
</dbReference>
<dbReference type="EMBL" id="KE145367">
    <property type="protein sequence ID" value="EPE28843.1"/>
    <property type="molecule type" value="Genomic_DNA"/>
</dbReference>
<dbReference type="HOGENOM" id="CLU_020492_1_0_1"/>
<reference evidence="9 10" key="1">
    <citation type="journal article" date="2013" name="BMC Genomics">
        <title>Genomics-driven discovery of the pneumocandin biosynthetic gene cluster in the fungus Glarea lozoyensis.</title>
        <authorList>
            <person name="Chen L."/>
            <person name="Yue Q."/>
            <person name="Zhang X."/>
            <person name="Xiang M."/>
            <person name="Wang C."/>
            <person name="Li S."/>
            <person name="Che Y."/>
            <person name="Ortiz-Lopez F.J."/>
            <person name="Bills G.F."/>
            <person name="Liu X."/>
            <person name="An Z."/>
        </authorList>
    </citation>
    <scope>NUCLEOTIDE SEQUENCE [LARGE SCALE GENOMIC DNA]</scope>
    <source>
        <strain evidence="10">ATCC 20868 / MF5171</strain>
    </source>
</reference>
<dbReference type="PRINTS" id="PR00385">
    <property type="entry name" value="P450"/>
</dbReference>
<name>S3DQW1_GLAL2</name>
<dbReference type="OrthoDB" id="10029320at2759"/>
<keyword evidence="5" id="KW-0560">Oxidoreductase</keyword>
<dbReference type="KEGG" id="glz:GLAREA_00001"/>
<dbReference type="OMA" id="RANTTIM"/>
<evidence type="ECO:0000256" key="3">
    <source>
        <dbReference type="ARBA" id="ARBA00022617"/>
    </source>
</evidence>
<evidence type="ECO:0000256" key="8">
    <source>
        <dbReference type="PIRSR" id="PIRSR602401-1"/>
    </source>
</evidence>
<keyword evidence="3 8" id="KW-0349">Heme</keyword>
<proteinExistence type="predicted"/>
<dbReference type="InterPro" id="IPR036396">
    <property type="entry name" value="Cyt_P450_sf"/>
</dbReference>
<dbReference type="CDD" id="cd11051">
    <property type="entry name" value="CYP59-like"/>
    <property type="match status" value="1"/>
</dbReference>
<dbReference type="Proteomes" id="UP000016922">
    <property type="component" value="Unassembled WGS sequence"/>
</dbReference>
<dbReference type="PANTHER" id="PTHR24305">
    <property type="entry name" value="CYTOCHROME P450"/>
    <property type="match status" value="1"/>
</dbReference>
<dbReference type="Gene3D" id="1.10.630.10">
    <property type="entry name" value="Cytochrome P450"/>
    <property type="match status" value="1"/>
</dbReference>
<dbReference type="GO" id="GO:0004497">
    <property type="term" value="F:monooxygenase activity"/>
    <property type="evidence" value="ECO:0007669"/>
    <property type="project" value="UniProtKB-KW"/>
</dbReference>
<dbReference type="InterPro" id="IPR002401">
    <property type="entry name" value="Cyt_P450_E_grp-I"/>
</dbReference>
<feature type="binding site" description="axial binding residue" evidence="8">
    <location>
        <position position="374"/>
    </location>
    <ligand>
        <name>heme</name>
        <dbReference type="ChEBI" id="CHEBI:30413"/>
    </ligand>
    <ligandPart>
        <name>Fe</name>
        <dbReference type="ChEBI" id="CHEBI:18248"/>
    </ligandPart>
</feature>
<comment type="cofactor">
    <cofactor evidence="1 8">
        <name>heme</name>
        <dbReference type="ChEBI" id="CHEBI:30413"/>
    </cofactor>
</comment>
<evidence type="ECO:0000256" key="7">
    <source>
        <dbReference type="ARBA" id="ARBA00023033"/>
    </source>
</evidence>
<evidence type="ECO:0000256" key="5">
    <source>
        <dbReference type="ARBA" id="ARBA00023002"/>
    </source>
</evidence>
<dbReference type="eggNOG" id="KOG0157">
    <property type="taxonomic scope" value="Eukaryota"/>
</dbReference>
<keyword evidence="6 8" id="KW-0408">Iron</keyword>
<evidence type="ECO:0000256" key="6">
    <source>
        <dbReference type="ARBA" id="ARBA00023004"/>
    </source>
</evidence>
<dbReference type="GeneID" id="19459061"/>
<dbReference type="GO" id="GO:0020037">
    <property type="term" value="F:heme binding"/>
    <property type="evidence" value="ECO:0007669"/>
    <property type="project" value="InterPro"/>
</dbReference>
<evidence type="ECO:0000313" key="10">
    <source>
        <dbReference type="Proteomes" id="UP000016922"/>
    </source>
</evidence>
<dbReference type="AlphaFoldDB" id="S3DQW1"/>
<dbReference type="Pfam" id="PF00067">
    <property type="entry name" value="p450"/>
    <property type="match status" value="1"/>
</dbReference>
<evidence type="ECO:0000256" key="1">
    <source>
        <dbReference type="ARBA" id="ARBA00001971"/>
    </source>
</evidence>
<sequence length="442" mass="50001">MLIVLDPDMMYQLTQANQIPKDKGIRKFLRPLTGEKDLVTLEGPEWKHWRSRFNPGFSSAHILTLVPGMVEETIIFKNILSKHAESGDILHLEEASLNLTIDIIGRAVMDHSFHSQTRYNEMTASLRNQLLWCTTGLNANPLEYFNIFRPFVHLFNSWKMNRYLVKELDTRYTSLQANGSDKNNLGKSVIDLALAAYVDETPSATGINTTFKDFAISQIKLFVFAGHDTTSAAAVFTYHLLSQNPAVLAKVREEHDHIFGDGSSSVGDVISSNPALLNRLVFTLAVIKESLRIYPTVAALRDGQFGFFLQDENGRKFPTENCLVWGDHYAVHHNPYVWPRPEDFLPERWMVSEGHPLYPPKNAWRPFEKGPRNCIGQELALTEVKVMLAMTIREFKITDAYTAFDLIKGNPIGANVNGQRAYMMLRGGGHPADHYPCKVAYT</sequence>
<dbReference type="InterPro" id="IPR050121">
    <property type="entry name" value="Cytochrome_P450_monoxygenase"/>
</dbReference>